<sequence>MQKKLAVVTYLEKNSTASKQNTAKQFNIIPKQLSCFTLLYLMINKCK</sequence>
<accession>A0ACA9L095</accession>
<dbReference type="Proteomes" id="UP000789366">
    <property type="component" value="Unassembled WGS sequence"/>
</dbReference>
<evidence type="ECO:0000313" key="2">
    <source>
        <dbReference type="Proteomes" id="UP000789366"/>
    </source>
</evidence>
<reference evidence="1" key="1">
    <citation type="submission" date="2021-06" db="EMBL/GenBank/DDBJ databases">
        <authorList>
            <person name="Kallberg Y."/>
            <person name="Tangrot J."/>
            <person name="Rosling A."/>
        </authorList>
    </citation>
    <scope>NUCLEOTIDE SEQUENCE</scope>
    <source>
        <strain evidence="1">28 12/20/2015</strain>
    </source>
</reference>
<keyword evidence="2" id="KW-1185">Reference proteome</keyword>
<dbReference type="EMBL" id="CAJVPW010002096">
    <property type="protein sequence ID" value="CAG8498917.1"/>
    <property type="molecule type" value="Genomic_DNA"/>
</dbReference>
<evidence type="ECO:0000313" key="1">
    <source>
        <dbReference type="EMBL" id="CAG8498917.1"/>
    </source>
</evidence>
<gene>
    <name evidence="1" type="ORF">SPELUC_LOCUS2917</name>
</gene>
<name>A0ACA9L095_9GLOM</name>
<protein>
    <submittedName>
        <fullName evidence="1">7137_t:CDS:1</fullName>
    </submittedName>
</protein>
<proteinExistence type="predicted"/>
<comment type="caution">
    <text evidence="1">The sequence shown here is derived from an EMBL/GenBank/DDBJ whole genome shotgun (WGS) entry which is preliminary data.</text>
</comment>
<organism evidence="1 2">
    <name type="scientific">Cetraspora pellucida</name>
    <dbReference type="NCBI Taxonomy" id="1433469"/>
    <lineage>
        <taxon>Eukaryota</taxon>
        <taxon>Fungi</taxon>
        <taxon>Fungi incertae sedis</taxon>
        <taxon>Mucoromycota</taxon>
        <taxon>Glomeromycotina</taxon>
        <taxon>Glomeromycetes</taxon>
        <taxon>Diversisporales</taxon>
        <taxon>Gigasporaceae</taxon>
        <taxon>Cetraspora</taxon>
    </lineage>
</organism>